<dbReference type="InterPro" id="IPR021558">
    <property type="entry name" value="MazE-like"/>
</dbReference>
<dbReference type="Gene3D" id="2.30.30.110">
    <property type="match status" value="1"/>
</dbReference>
<dbReference type="RefSeq" id="WP_133292433.1">
    <property type="nucleotide sequence ID" value="NZ_SMSJ01000098.1"/>
</dbReference>
<protein>
    <submittedName>
        <fullName evidence="1">DUF3018 family protein</fullName>
    </submittedName>
</protein>
<accession>A0A4R5Q8B8</accession>
<evidence type="ECO:0000313" key="2">
    <source>
        <dbReference type="Proteomes" id="UP000295096"/>
    </source>
</evidence>
<name>A0A4R5Q8B8_9PROT</name>
<keyword evidence="2" id="KW-1185">Reference proteome</keyword>
<dbReference type="Pfam" id="PF11455">
    <property type="entry name" value="MazE-like"/>
    <property type="match status" value="1"/>
</dbReference>
<dbReference type="GO" id="GO:0003677">
    <property type="term" value="F:DNA binding"/>
    <property type="evidence" value="ECO:0007669"/>
    <property type="project" value="InterPro"/>
</dbReference>
<dbReference type="AlphaFoldDB" id="A0A4R5Q8B8"/>
<dbReference type="EMBL" id="SMSJ01000098">
    <property type="protein sequence ID" value="TDH58749.1"/>
    <property type="molecule type" value="Genomic_DNA"/>
</dbReference>
<sequence length="81" mass="9239">MTAEARRDKVRRYRENMRRQGLRPLQIWVPDRHAPGFSDCRAMIDRITTVPRADLGTRIGALAEDAMPRINRALVLVLGIG</sequence>
<dbReference type="OrthoDB" id="3734119at2"/>
<proteinExistence type="predicted"/>
<dbReference type="InterPro" id="IPR011067">
    <property type="entry name" value="Plasmid_toxin/cell-grow_inhib"/>
</dbReference>
<comment type="caution">
    <text evidence="1">The sequence shown here is derived from an EMBL/GenBank/DDBJ whole genome shotgun (WGS) entry which is preliminary data.</text>
</comment>
<evidence type="ECO:0000313" key="1">
    <source>
        <dbReference type="EMBL" id="TDH58749.1"/>
    </source>
</evidence>
<dbReference type="SUPFAM" id="SSF50118">
    <property type="entry name" value="Cell growth inhibitor/plasmid maintenance toxic component"/>
    <property type="match status" value="1"/>
</dbReference>
<reference evidence="1 2" key="1">
    <citation type="journal article" date="2016" name="J. Microbiol.">
        <title>Dankookia rubra gen. nov., sp. nov., an alphaproteobacterium isolated from sediment of a shallow stream.</title>
        <authorList>
            <person name="Kim W.H."/>
            <person name="Kim D.H."/>
            <person name="Kang K."/>
            <person name="Ahn T.Y."/>
        </authorList>
    </citation>
    <scope>NUCLEOTIDE SEQUENCE [LARGE SCALE GENOMIC DNA]</scope>
    <source>
        <strain evidence="1 2">JCM30602</strain>
    </source>
</reference>
<gene>
    <name evidence="1" type="ORF">E2C06_30965</name>
</gene>
<dbReference type="Proteomes" id="UP000295096">
    <property type="component" value="Unassembled WGS sequence"/>
</dbReference>
<organism evidence="1 2">
    <name type="scientific">Dankookia rubra</name>
    <dbReference type="NCBI Taxonomy" id="1442381"/>
    <lineage>
        <taxon>Bacteria</taxon>
        <taxon>Pseudomonadati</taxon>
        <taxon>Pseudomonadota</taxon>
        <taxon>Alphaproteobacteria</taxon>
        <taxon>Acetobacterales</taxon>
        <taxon>Roseomonadaceae</taxon>
        <taxon>Dankookia</taxon>
    </lineage>
</organism>